<keyword evidence="4" id="KW-1185">Reference proteome</keyword>
<gene>
    <name evidence="3" type="ORF">ElP_72920</name>
</gene>
<proteinExistence type="predicted"/>
<dbReference type="EMBL" id="CP036427">
    <property type="protein sequence ID" value="QDV39327.1"/>
    <property type="molecule type" value="Genomic_DNA"/>
</dbReference>
<dbReference type="InterPro" id="IPR038721">
    <property type="entry name" value="IS701-like_DDE_dom"/>
</dbReference>
<evidence type="ECO:0000256" key="1">
    <source>
        <dbReference type="SAM" id="MobiDB-lite"/>
    </source>
</evidence>
<accession>A0A518HEP6</accession>
<feature type="compositionally biased region" description="Basic and acidic residues" evidence="1">
    <location>
        <begin position="371"/>
        <end position="381"/>
    </location>
</feature>
<dbReference type="PANTHER" id="PTHR33627:SF1">
    <property type="entry name" value="TRANSPOSASE"/>
    <property type="match status" value="1"/>
</dbReference>
<organism evidence="3 4">
    <name type="scientific">Tautonia plasticadhaerens</name>
    <dbReference type="NCBI Taxonomy" id="2527974"/>
    <lineage>
        <taxon>Bacteria</taxon>
        <taxon>Pseudomonadati</taxon>
        <taxon>Planctomycetota</taxon>
        <taxon>Planctomycetia</taxon>
        <taxon>Isosphaerales</taxon>
        <taxon>Isosphaeraceae</taxon>
        <taxon>Tautonia</taxon>
    </lineage>
</organism>
<evidence type="ECO:0000313" key="4">
    <source>
        <dbReference type="Proteomes" id="UP000317835"/>
    </source>
</evidence>
<reference evidence="3 4" key="1">
    <citation type="submission" date="2019-02" db="EMBL/GenBank/DDBJ databases">
        <title>Deep-cultivation of Planctomycetes and their phenomic and genomic characterization uncovers novel biology.</title>
        <authorList>
            <person name="Wiegand S."/>
            <person name="Jogler M."/>
            <person name="Boedeker C."/>
            <person name="Pinto D."/>
            <person name="Vollmers J."/>
            <person name="Rivas-Marin E."/>
            <person name="Kohn T."/>
            <person name="Peeters S.H."/>
            <person name="Heuer A."/>
            <person name="Rast P."/>
            <person name="Oberbeckmann S."/>
            <person name="Bunk B."/>
            <person name="Jeske O."/>
            <person name="Meyerdierks A."/>
            <person name="Storesund J.E."/>
            <person name="Kallscheuer N."/>
            <person name="Luecker S."/>
            <person name="Lage O.M."/>
            <person name="Pohl T."/>
            <person name="Merkel B.J."/>
            <person name="Hornburger P."/>
            <person name="Mueller R.-W."/>
            <person name="Bruemmer F."/>
            <person name="Labrenz M."/>
            <person name="Spormann A.M."/>
            <person name="Op den Camp H."/>
            <person name="Overmann J."/>
            <person name="Amann R."/>
            <person name="Jetten M.S.M."/>
            <person name="Mascher T."/>
            <person name="Medema M.H."/>
            <person name="Devos D.P."/>
            <person name="Kaster A.-K."/>
            <person name="Ovreas L."/>
            <person name="Rohde M."/>
            <person name="Galperin M.Y."/>
            <person name="Jogler C."/>
        </authorList>
    </citation>
    <scope>NUCLEOTIDE SEQUENCE [LARGE SCALE GENOMIC DNA]</scope>
    <source>
        <strain evidence="3 4">ElP</strain>
        <plasmid evidence="4">pelp_1</plasmid>
    </source>
</reference>
<dbReference type="AlphaFoldDB" id="A0A518HEP6"/>
<geneLocation type="plasmid" evidence="4">
    <name>pelp_1</name>
</geneLocation>
<evidence type="ECO:0000313" key="3">
    <source>
        <dbReference type="EMBL" id="QDV39327.1"/>
    </source>
</evidence>
<feature type="domain" description="Transposase IS701-like DDE" evidence="2">
    <location>
        <begin position="34"/>
        <end position="248"/>
    </location>
</feature>
<sequence length="393" mass="43165">MATKTTHSPSLPTLESVRGWADELDAVAGRIGRHFARSEPRRRAGEYLRGLLSVVERKNGWQLAEHAGDDRPYGVQHLLSRADWDPDAVRDDLRSNVAEHLGHPDGVLIVDETGFLKKGTKSVGVRRQYSGTAGRIENCQVGVFLAHATPKGRAFLDGELYLPEEWAEDADRRRAAGVPEEIRFAPKTAQARRMVERALDAGVPAAWGTADAVYGSDSKFRSAIERRGLGYVVGVRSDQSVRVGFRQVRVARLRAEAPAAAWHRLSCGDGSKGPRAFDWAIHPINSPEPEEYARRLLVRRGVDDPEEVAYFLCGGSPGTTLERLVAAAGTRWPVEMCQADSTSSDGWCAAPGAGYDRRHRTARTGRVVPKPSDHFTGRDRMPPAARRTAPPRA</sequence>
<dbReference type="InterPro" id="IPR012337">
    <property type="entry name" value="RNaseH-like_sf"/>
</dbReference>
<dbReference type="KEGG" id="tpla:ElP_72920"/>
<name>A0A518HEP6_9BACT</name>
<feature type="region of interest" description="Disordered" evidence="1">
    <location>
        <begin position="359"/>
        <end position="393"/>
    </location>
</feature>
<keyword evidence="3" id="KW-0614">Plasmid</keyword>
<evidence type="ECO:0000259" key="2">
    <source>
        <dbReference type="Pfam" id="PF13546"/>
    </source>
</evidence>
<dbReference type="InterPro" id="IPR039365">
    <property type="entry name" value="IS701-like"/>
</dbReference>
<dbReference type="SUPFAM" id="SSF53098">
    <property type="entry name" value="Ribonuclease H-like"/>
    <property type="match status" value="1"/>
</dbReference>
<dbReference type="PANTHER" id="PTHR33627">
    <property type="entry name" value="TRANSPOSASE"/>
    <property type="match status" value="1"/>
</dbReference>
<dbReference type="NCBIfam" id="NF033540">
    <property type="entry name" value="transpos_IS701"/>
    <property type="match status" value="1"/>
</dbReference>
<protein>
    <recommendedName>
        <fullName evidence="2">Transposase IS701-like DDE domain-containing protein</fullName>
    </recommendedName>
</protein>
<dbReference type="RefSeq" id="WP_197447162.1">
    <property type="nucleotide sequence ID" value="NZ_CP036427.1"/>
</dbReference>
<dbReference type="Proteomes" id="UP000317835">
    <property type="component" value="Plasmid pElP_1"/>
</dbReference>
<feature type="compositionally biased region" description="Low complexity" evidence="1">
    <location>
        <begin position="382"/>
        <end position="393"/>
    </location>
</feature>
<dbReference type="Pfam" id="PF13546">
    <property type="entry name" value="DDE_5"/>
    <property type="match status" value="1"/>
</dbReference>